<keyword evidence="5" id="KW-0732">Signal</keyword>
<keyword evidence="3 4" id="KW-0408">Iron</keyword>
<dbReference type="Gene3D" id="3.40.50.2300">
    <property type="match status" value="1"/>
</dbReference>
<evidence type="ECO:0000256" key="4">
    <source>
        <dbReference type="PROSITE-ProRule" id="PRU00433"/>
    </source>
</evidence>
<dbReference type="PROSITE" id="PS51007">
    <property type="entry name" value="CYTC"/>
    <property type="match status" value="1"/>
</dbReference>
<feature type="domain" description="Cytochrome c" evidence="6">
    <location>
        <begin position="19"/>
        <end position="141"/>
    </location>
</feature>
<accession>A0A4R6YNV9</accession>
<dbReference type="Proteomes" id="UP000295293">
    <property type="component" value="Unassembled WGS sequence"/>
</dbReference>
<dbReference type="OrthoDB" id="9777352at2"/>
<evidence type="ECO:0000256" key="2">
    <source>
        <dbReference type="ARBA" id="ARBA00022723"/>
    </source>
</evidence>
<reference evidence="7 8" key="1">
    <citation type="submission" date="2019-03" db="EMBL/GenBank/DDBJ databases">
        <title>Genomic Encyclopedia of Type Strains, Phase IV (KMG-IV): sequencing the most valuable type-strain genomes for metagenomic binning, comparative biology and taxonomic classification.</title>
        <authorList>
            <person name="Goeker M."/>
        </authorList>
    </citation>
    <scope>NUCLEOTIDE SEQUENCE [LARGE SCALE GENOMIC DNA]</scope>
    <source>
        <strain evidence="7 8">DSM 21667</strain>
    </source>
</reference>
<protein>
    <submittedName>
        <fullName evidence="7">Cytochrome c</fullName>
    </submittedName>
</protein>
<feature type="chain" id="PRO_5020878807" evidence="5">
    <location>
        <begin position="19"/>
        <end position="381"/>
    </location>
</feature>
<dbReference type="GO" id="GO:0046872">
    <property type="term" value="F:metal ion binding"/>
    <property type="evidence" value="ECO:0007669"/>
    <property type="project" value="UniProtKB-KW"/>
</dbReference>
<organism evidence="7 8">
    <name type="scientific">Tahibacter aquaticus</name>
    <dbReference type="NCBI Taxonomy" id="520092"/>
    <lineage>
        <taxon>Bacteria</taxon>
        <taxon>Pseudomonadati</taxon>
        <taxon>Pseudomonadota</taxon>
        <taxon>Gammaproteobacteria</taxon>
        <taxon>Lysobacterales</taxon>
        <taxon>Rhodanobacteraceae</taxon>
        <taxon>Tahibacter</taxon>
    </lineage>
</organism>
<keyword evidence="2 4" id="KW-0479">Metal-binding</keyword>
<evidence type="ECO:0000313" key="7">
    <source>
        <dbReference type="EMBL" id="TDR39328.1"/>
    </source>
</evidence>
<evidence type="ECO:0000256" key="5">
    <source>
        <dbReference type="SAM" id="SignalP"/>
    </source>
</evidence>
<evidence type="ECO:0000313" key="8">
    <source>
        <dbReference type="Proteomes" id="UP000295293"/>
    </source>
</evidence>
<dbReference type="GO" id="GO:0009055">
    <property type="term" value="F:electron transfer activity"/>
    <property type="evidence" value="ECO:0007669"/>
    <property type="project" value="InterPro"/>
</dbReference>
<dbReference type="Pfam" id="PF00034">
    <property type="entry name" value="Cytochrom_C"/>
    <property type="match status" value="1"/>
</dbReference>
<dbReference type="EMBL" id="SNZH01000016">
    <property type="protein sequence ID" value="TDR39328.1"/>
    <property type="molecule type" value="Genomic_DNA"/>
</dbReference>
<evidence type="ECO:0000259" key="6">
    <source>
        <dbReference type="PROSITE" id="PS51007"/>
    </source>
</evidence>
<proteinExistence type="predicted"/>
<dbReference type="SUPFAM" id="SSF46626">
    <property type="entry name" value="Cytochrome c"/>
    <property type="match status" value="1"/>
</dbReference>
<keyword evidence="1 4" id="KW-0349">Heme</keyword>
<name>A0A4R6YNV9_9GAMM</name>
<keyword evidence="8" id="KW-1185">Reference proteome</keyword>
<dbReference type="InterPro" id="IPR036909">
    <property type="entry name" value="Cyt_c-like_dom_sf"/>
</dbReference>
<evidence type="ECO:0000256" key="1">
    <source>
        <dbReference type="ARBA" id="ARBA00022617"/>
    </source>
</evidence>
<dbReference type="AlphaFoldDB" id="A0A4R6YNV9"/>
<gene>
    <name evidence="7" type="ORF">DFR29_11617</name>
</gene>
<dbReference type="Gene3D" id="1.10.760.10">
    <property type="entry name" value="Cytochrome c-like domain"/>
    <property type="match status" value="1"/>
</dbReference>
<feature type="signal peptide" evidence="5">
    <location>
        <begin position="1"/>
        <end position="18"/>
    </location>
</feature>
<sequence length="381" mass="40172">MTAALLFAALLWGSAPLAGSVASGESIFRSGQSARGAPIDATVGPGDTVPATLLPCINCHGADGRGRSEGGVRPADIRPSVLARPLRDERRERPAYDAARLRRAITMGFDVAGRPLDTAMPRYGLSQADADDLLAYLAVLEQRQEPGVSSDHLRIGVIGAALTPPLAPVYGRRIEIVSRRDDDLLLLIDASADGSASLAAARSDGLPTIVFAAADAAPGESGFVITASAADQERVLASVAAADDTALLLRQDCSAALTATAARTLLMRDSVAARCALEQLPWPAGQRIRIALAAPPDAVVRAQVAEAGLGLVVELLQQAGHELTRERLLAQLQRVQQRRLGPLPPISWTAQRRHGLDQVWMLGLARKDGRLQPEPGWLAVP</sequence>
<evidence type="ECO:0000256" key="3">
    <source>
        <dbReference type="ARBA" id="ARBA00023004"/>
    </source>
</evidence>
<dbReference type="InterPro" id="IPR009056">
    <property type="entry name" value="Cyt_c-like_dom"/>
</dbReference>
<dbReference type="GO" id="GO:0020037">
    <property type="term" value="F:heme binding"/>
    <property type="evidence" value="ECO:0007669"/>
    <property type="project" value="InterPro"/>
</dbReference>
<comment type="caution">
    <text evidence="7">The sequence shown here is derived from an EMBL/GenBank/DDBJ whole genome shotgun (WGS) entry which is preliminary data.</text>
</comment>
<dbReference type="RefSeq" id="WP_133820803.1">
    <property type="nucleotide sequence ID" value="NZ_SNZH01000016.1"/>
</dbReference>